<evidence type="ECO:0000313" key="6">
    <source>
        <dbReference type="Proteomes" id="UP000808146"/>
    </source>
</evidence>
<dbReference type="EMBL" id="JADKBR010000026">
    <property type="protein sequence ID" value="MBK8892240.1"/>
    <property type="molecule type" value="Genomic_DNA"/>
</dbReference>
<evidence type="ECO:0000256" key="2">
    <source>
        <dbReference type="PROSITE-ProRule" id="PRU00626"/>
    </source>
</evidence>
<dbReference type="Proteomes" id="UP000808146">
    <property type="component" value="Unassembled WGS sequence"/>
</dbReference>
<proteinExistence type="predicted"/>
<organism evidence="5 6">
    <name type="scientific">Candidatus Dechloromonas phosphorivorans</name>
    <dbReference type="NCBI Taxonomy" id="2899244"/>
    <lineage>
        <taxon>Bacteria</taxon>
        <taxon>Pseudomonadati</taxon>
        <taxon>Pseudomonadota</taxon>
        <taxon>Betaproteobacteria</taxon>
        <taxon>Rhodocyclales</taxon>
        <taxon>Azonexaceae</taxon>
        <taxon>Dechloromonas</taxon>
    </lineage>
</organism>
<name>A0A9D7LQQ6_9RHOO</name>
<dbReference type="PROSITE" id="PS51295">
    <property type="entry name" value="CRM"/>
    <property type="match status" value="1"/>
</dbReference>
<evidence type="ECO:0000256" key="1">
    <source>
        <dbReference type="ARBA" id="ARBA00022884"/>
    </source>
</evidence>
<keyword evidence="1 2" id="KW-0694">RNA-binding</keyword>
<dbReference type="InterPro" id="IPR051925">
    <property type="entry name" value="RNA-binding_domain"/>
</dbReference>
<dbReference type="GO" id="GO:0003723">
    <property type="term" value="F:RNA binding"/>
    <property type="evidence" value="ECO:0007669"/>
    <property type="project" value="UniProtKB-UniRule"/>
</dbReference>
<dbReference type="Pfam" id="PF01985">
    <property type="entry name" value="CRS1_YhbY"/>
    <property type="match status" value="1"/>
</dbReference>
<dbReference type="Gene3D" id="3.30.110.60">
    <property type="entry name" value="YhbY-like"/>
    <property type="match status" value="1"/>
</dbReference>
<gene>
    <name evidence="5" type="ORF">IPN75_18705</name>
</gene>
<dbReference type="AlphaFoldDB" id="A0A9D7LQQ6"/>
<sequence length="120" mass="13362">MLQLSSDARRKLRARAHVLNPVVSIAENGLTQAILKEIEVNLNAHDLIKIRVYGDSRDDRIAYLEKICAELGAAAVQHIGKLLVIYRPNPIKAAVVDSPKRPKTRRSATAPRKTKRSFQG</sequence>
<dbReference type="SUPFAM" id="SSF75471">
    <property type="entry name" value="YhbY-like"/>
    <property type="match status" value="1"/>
</dbReference>
<feature type="region of interest" description="Disordered" evidence="3">
    <location>
        <begin position="96"/>
        <end position="120"/>
    </location>
</feature>
<dbReference type="InterPro" id="IPR001890">
    <property type="entry name" value="RNA-binding_CRM"/>
</dbReference>
<evidence type="ECO:0000259" key="4">
    <source>
        <dbReference type="PROSITE" id="PS51295"/>
    </source>
</evidence>
<feature type="domain" description="CRM" evidence="4">
    <location>
        <begin position="2"/>
        <end position="98"/>
    </location>
</feature>
<dbReference type="PANTHER" id="PTHR40065">
    <property type="entry name" value="RNA-BINDING PROTEIN YHBY"/>
    <property type="match status" value="1"/>
</dbReference>
<comment type="caution">
    <text evidence="5">The sequence shown here is derived from an EMBL/GenBank/DDBJ whole genome shotgun (WGS) entry which is preliminary data.</text>
</comment>
<evidence type="ECO:0000313" key="5">
    <source>
        <dbReference type="EMBL" id="MBK8892240.1"/>
    </source>
</evidence>
<reference evidence="5" key="1">
    <citation type="submission" date="2020-10" db="EMBL/GenBank/DDBJ databases">
        <title>Connecting structure to function with the recovery of over 1000 high-quality activated sludge metagenome-assembled genomes encoding full-length rRNA genes using long-read sequencing.</title>
        <authorList>
            <person name="Singleton C.M."/>
            <person name="Petriglieri F."/>
            <person name="Kristensen J.M."/>
            <person name="Kirkegaard R.H."/>
            <person name="Michaelsen T.Y."/>
            <person name="Andersen M.H."/>
            <person name="Karst S.M."/>
            <person name="Dueholm M.S."/>
            <person name="Nielsen P.H."/>
            <person name="Albertsen M."/>
        </authorList>
    </citation>
    <scope>NUCLEOTIDE SEQUENCE</scope>
    <source>
        <strain evidence="5">OdNE_18-Q3-R46-58_BAT3C.305</strain>
    </source>
</reference>
<evidence type="ECO:0000256" key="3">
    <source>
        <dbReference type="SAM" id="MobiDB-lite"/>
    </source>
</evidence>
<feature type="compositionally biased region" description="Basic residues" evidence="3">
    <location>
        <begin position="101"/>
        <end position="120"/>
    </location>
</feature>
<protein>
    <submittedName>
        <fullName evidence="5">YhbY family RNA-binding protein</fullName>
    </submittedName>
</protein>
<accession>A0A9D7LQQ6</accession>
<dbReference type="SMART" id="SM01103">
    <property type="entry name" value="CRS1_YhbY"/>
    <property type="match status" value="1"/>
</dbReference>
<dbReference type="InterPro" id="IPR035920">
    <property type="entry name" value="YhbY-like_sf"/>
</dbReference>
<dbReference type="PANTHER" id="PTHR40065:SF3">
    <property type="entry name" value="RNA-BINDING PROTEIN YHBY"/>
    <property type="match status" value="1"/>
</dbReference>